<comment type="caution">
    <text evidence="2">The sequence shown here is derived from an EMBL/GenBank/DDBJ whole genome shotgun (WGS) entry which is preliminary data.</text>
</comment>
<gene>
    <name evidence="2" type="ORF">QYM36_015390</name>
</gene>
<keyword evidence="3" id="KW-1185">Reference proteome</keyword>
<evidence type="ECO:0000256" key="1">
    <source>
        <dbReference type="SAM" id="Phobius"/>
    </source>
</evidence>
<dbReference type="Proteomes" id="UP001187531">
    <property type="component" value="Unassembled WGS sequence"/>
</dbReference>
<keyword evidence="1" id="KW-0812">Transmembrane</keyword>
<reference evidence="2" key="1">
    <citation type="submission" date="2023-07" db="EMBL/GenBank/DDBJ databases">
        <title>Chromosome-level genome assembly of Artemia franciscana.</title>
        <authorList>
            <person name="Jo E."/>
        </authorList>
    </citation>
    <scope>NUCLEOTIDE SEQUENCE</scope>
    <source>
        <tissue evidence="2">Whole body</tissue>
    </source>
</reference>
<dbReference type="AlphaFoldDB" id="A0AA88H930"/>
<sequence length="159" mass="17708">MKSKKSKINPEVWVYGTAIWGMLYSIFFGAWASFAGVEDDLCIAMGVLSIVSSLGSLVLSGHLLYGTRSRNQILIAIWVYGQVPMVLLSLVEIYLATALLTRGFAVHPGNREAIKNTAYYVGGHSIFLTLDTVFLLIVIPFWQITKRKEPLLLKDELIN</sequence>
<keyword evidence="1" id="KW-0472">Membrane</keyword>
<proteinExistence type="predicted"/>
<feature type="transmembrane region" description="Helical" evidence="1">
    <location>
        <begin position="119"/>
        <end position="142"/>
    </location>
</feature>
<feature type="transmembrane region" description="Helical" evidence="1">
    <location>
        <begin position="77"/>
        <end position="99"/>
    </location>
</feature>
<protein>
    <submittedName>
        <fullName evidence="2">Uncharacterized protein</fullName>
    </submittedName>
</protein>
<keyword evidence="1" id="KW-1133">Transmembrane helix</keyword>
<dbReference type="EMBL" id="JAVRJZ010000019">
    <property type="protein sequence ID" value="KAK2707680.1"/>
    <property type="molecule type" value="Genomic_DNA"/>
</dbReference>
<name>A0AA88H930_ARTSF</name>
<accession>A0AA88H930</accession>
<feature type="transmembrane region" description="Helical" evidence="1">
    <location>
        <begin position="12"/>
        <end position="31"/>
    </location>
</feature>
<evidence type="ECO:0000313" key="3">
    <source>
        <dbReference type="Proteomes" id="UP001187531"/>
    </source>
</evidence>
<organism evidence="2 3">
    <name type="scientific">Artemia franciscana</name>
    <name type="common">Brine shrimp</name>
    <name type="synonym">Artemia sanfranciscana</name>
    <dbReference type="NCBI Taxonomy" id="6661"/>
    <lineage>
        <taxon>Eukaryota</taxon>
        <taxon>Metazoa</taxon>
        <taxon>Ecdysozoa</taxon>
        <taxon>Arthropoda</taxon>
        <taxon>Crustacea</taxon>
        <taxon>Branchiopoda</taxon>
        <taxon>Anostraca</taxon>
        <taxon>Artemiidae</taxon>
        <taxon>Artemia</taxon>
    </lineage>
</organism>
<feature type="transmembrane region" description="Helical" evidence="1">
    <location>
        <begin position="43"/>
        <end position="65"/>
    </location>
</feature>
<evidence type="ECO:0000313" key="2">
    <source>
        <dbReference type="EMBL" id="KAK2707680.1"/>
    </source>
</evidence>